<organism evidence="1 2">
    <name type="scientific">Gluconacetobacter sacchari</name>
    <dbReference type="NCBI Taxonomy" id="92759"/>
    <lineage>
        <taxon>Bacteria</taxon>
        <taxon>Pseudomonadati</taxon>
        <taxon>Pseudomonadota</taxon>
        <taxon>Alphaproteobacteria</taxon>
        <taxon>Acetobacterales</taxon>
        <taxon>Acetobacteraceae</taxon>
        <taxon>Gluconacetobacter</taxon>
    </lineage>
</organism>
<name>A0A7W4IH14_9PROT</name>
<dbReference type="AlphaFoldDB" id="A0A7W4IH14"/>
<dbReference type="Proteomes" id="UP000589085">
    <property type="component" value="Unassembled WGS sequence"/>
</dbReference>
<reference evidence="1 2" key="1">
    <citation type="submission" date="2020-04" db="EMBL/GenBank/DDBJ databases">
        <title>Description of novel Gluconacetobacter.</title>
        <authorList>
            <person name="Sombolestani A."/>
        </authorList>
    </citation>
    <scope>NUCLEOTIDE SEQUENCE [LARGE SCALE GENOMIC DNA]</scope>
    <source>
        <strain evidence="1 2">LMG 19747</strain>
    </source>
</reference>
<comment type="caution">
    <text evidence="1">The sequence shown here is derived from an EMBL/GenBank/DDBJ whole genome shotgun (WGS) entry which is preliminary data.</text>
</comment>
<dbReference type="EMBL" id="JABEQJ010000048">
    <property type="protein sequence ID" value="MBB2162706.1"/>
    <property type="molecule type" value="Genomic_DNA"/>
</dbReference>
<accession>A0A7W4IH14</accession>
<protein>
    <submittedName>
        <fullName evidence="1">IS21 family transposase</fullName>
    </submittedName>
</protein>
<evidence type="ECO:0000313" key="2">
    <source>
        <dbReference type="Proteomes" id="UP000589085"/>
    </source>
</evidence>
<gene>
    <name evidence="1" type="ORF">HLH48_21595</name>
</gene>
<evidence type="ECO:0000313" key="1">
    <source>
        <dbReference type="EMBL" id="MBB2162706.1"/>
    </source>
</evidence>
<sequence length="52" mass="6292">AKTKGKVERPFRYIRQDFFLGQSFRDLDELNARFDDWRRSIAKTSPRLKTMV</sequence>
<feature type="non-terminal residue" evidence="1">
    <location>
        <position position="1"/>
    </location>
</feature>
<proteinExistence type="predicted"/>